<dbReference type="InterPro" id="IPR052158">
    <property type="entry name" value="INH-QAR"/>
</dbReference>
<dbReference type="RefSeq" id="WP_173805964.1">
    <property type="nucleotide sequence ID" value="NZ_JABSNM010000011.1"/>
</dbReference>
<reference evidence="2 3" key="1">
    <citation type="submission" date="2020-05" db="EMBL/GenBank/DDBJ databases">
        <title>Genomic Encyclopedia of Type Strains, Phase IV (KMG-V): Genome sequencing to study the core and pangenomes of soil and plant-associated prokaryotes.</title>
        <authorList>
            <person name="Whitman W."/>
        </authorList>
    </citation>
    <scope>NUCLEOTIDE SEQUENCE [LARGE SCALE GENOMIC DNA]</scope>
    <source>
        <strain evidence="2 3">C29</strain>
    </source>
</reference>
<comment type="caution">
    <text evidence="2">The sequence shown here is derived from an EMBL/GenBank/DDBJ whole genome shotgun (WGS) entry which is preliminary data.</text>
</comment>
<organism evidence="2 3">
    <name type="scientific">Sphaerotilus uruguayifluvii</name>
    <dbReference type="NCBI Taxonomy" id="2735897"/>
    <lineage>
        <taxon>Bacteria</taxon>
        <taxon>Pseudomonadati</taxon>
        <taxon>Pseudomonadota</taxon>
        <taxon>Betaproteobacteria</taxon>
        <taxon>Burkholderiales</taxon>
        <taxon>Sphaerotilaceae</taxon>
        <taxon>Sphaerotilus</taxon>
    </lineage>
</organism>
<dbReference type="Pfam" id="PF01965">
    <property type="entry name" value="DJ-1_PfpI"/>
    <property type="match status" value="1"/>
</dbReference>
<feature type="domain" description="DJ-1/PfpI" evidence="1">
    <location>
        <begin position="10"/>
        <end position="192"/>
    </location>
</feature>
<evidence type="ECO:0000313" key="3">
    <source>
        <dbReference type="Proteomes" id="UP001516061"/>
    </source>
</evidence>
<proteinExistence type="predicted"/>
<dbReference type="EMBL" id="JABSNM010000011">
    <property type="protein sequence ID" value="NRT56956.1"/>
    <property type="molecule type" value="Genomic_DNA"/>
</dbReference>
<protein>
    <submittedName>
        <fullName evidence="2">Transcriptional regulator GlxA family with amidase domain</fullName>
    </submittedName>
</protein>
<dbReference type="InterPro" id="IPR029062">
    <property type="entry name" value="Class_I_gatase-like"/>
</dbReference>
<sequence>MSAAGLPRLRVGLLMFDDMELLDFAGPYEVFTTAQRMTTRPDVTPAPAWGFEVLSLAVGDGPVQARAGVRLLPDARLGPAAAPDLLIVPGGVVDQVRADRQVRAELQRLAPGLRGLASVCTGAFVLADAGLIGPGTRCTTHWEDVADLRRDHPALDVLAGPRWVAASTPQGTPLWTSAGIAAGIDLALHLVAHFAGPALAHRTARQMDVPWAEEAGGP</sequence>
<name>A0ABX2G3R4_9BURK</name>
<keyword evidence="3" id="KW-1185">Reference proteome</keyword>
<evidence type="ECO:0000259" key="1">
    <source>
        <dbReference type="Pfam" id="PF01965"/>
    </source>
</evidence>
<dbReference type="CDD" id="cd03139">
    <property type="entry name" value="GATase1_PfpI_2"/>
    <property type="match status" value="1"/>
</dbReference>
<dbReference type="InterPro" id="IPR002818">
    <property type="entry name" value="DJ-1/PfpI"/>
</dbReference>
<dbReference type="Gene3D" id="3.40.50.880">
    <property type="match status" value="1"/>
</dbReference>
<dbReference type="SUPFAM" id="SSF52317">
    <property type="entry name" value="Class I glutamine amidotransferase-like"/>
    <property type="match status" value="1"/>
</dbReference>
<dbReference type="Proteomes" id="UP001516061">
    <property type="component" value="Unassembled WGS sequence"/>
</dbReference>
<gene>
    <name evidence="2" type="ORF">HNQ01_002705</name>
</gene>
<dbReference type="PANTHER" id="PTHR43130:SF3">
    <property type="entry name" value="HTH-TYPE TRANSCRIPTIONAL REGULATOR RV1931C"/>
    <property type="match status" value="1"/>
</dbReference>
<accession>A0ABX2G3R4</accession>
<evidence type="ECO:0000313" key="2">
    <source>
        <dbReference type="EMBL" id="NRT56956.1"/>
    </source>
</evidence>
<dbReference type="PANTHER" id="PTHR43130">
    <property type="entry name" value="ARAC-FAMILY TRANSCRIPTIONAL REGULATOR"/>
    <property type="match status" value="1"/>
</dbReference>